<name>A0A2P8C723_9BACT</name>
<organism evidence="1 2">
    <name type="scientific">Prolixibacter denitrificans</name>
    <dbReference type="NCBI Taxonomy" id="1541063"/>
    <lineage>
        <taxon>Bacteria</taxon>
        <taxon>Pseudomonadati</taxon>
        <taxon>Bacteroidota</taxon>
        <taxon>Bacteroidia</taxon>
        <taxon>Marinilabiliales</taxon>
        <taxon>Prolixibacteraceae</taxon>
        <taxon>Prolixibacter</taxon>
    </lineage>
</organism>
<protein>
    <submittedName>
        <fullName evidence="1">Uncharacterized protein</fullName>
    </submittedName>
</protein>
<dbReference type="EMBL" id="PYGC01000013">
    <property type="protein sequence ID" value="PSK80727.1"/>
    <property type="molecule type" value="Genomic_DNA"/>
</dbReference>
<proteinExistence type="predicted"/>
<gene>
    <name evidence="1" type="ORF">CLV93_11321</name>
</gene>
<reference evidence="1 2" key="1">
    <citation type="submission" date="2018-03" db="EMBL/GenBank/DDBJ databases">
        <title>Genomic Encyclopedia of Archaeal and Bacterial Type Strains, Phase II (KMG-II): from individual species to whole genera.</title>
        <authorList>
            <person name="Goeker M."/>
        </authorList>
    </citation>
    <scope>NUCLEOTIDE SEQUENCE [LARGE SCALE GENOMIC DNA]</scope>
    <source>
        <strain evidence="1 2">DSM 27267</strain>
    </source>
</reference>
<dbReference type="AlphaFoldDB" id="A0A2P8C723"/>
<accession>A0A2P8C723</accession>
<dbReference type="Proteomes" id="UP000240621">
    <property type="component" value="Unassembled WGS sequence"/>
</dbReference>
<evidence type="ECO:0000313" key="1">
    <source>
        <dbReference type="EMBL" id="PSK80727.1"/>
    </source>
</evidence>
<sequence>MLIKNFTGQTDFDRVAQKFSCRSSAPDRISKSFLVDELILNSLLKAFREANCSKSCF</sequence>
<comment type="caution">
    <text evidence="1">The sequence shown here is derived from an EMBL/GenBank/DDBJ whole genome shotgun (WGS) entry which is preliminary data.</text>
</comment>
<evidence type="ECO:0000313" key="2">
    <source>
        <dbReference type="Proteomes" id="UP000240621"/>
    </source>
</evidence>